<dbReference type="InterPro" id="IPR010934">
    <property type="entry name" value="NADH_DH_su5_C"/>
</dbReference>
<comment type="subcellular location">
    <subcellularLocation>
        <location evidence="2">Mitochondrion inner membrane</location>
        <topology evidence="2">Multi-pass membrane protein</topology>
    </subcellularLocation>
</comment>
<evidence type="ECO:0000256" key="15">
    <source>
        <dbReference type="ARBA" id="ARBA00023136"/>
    </source>
</evidence>
<feature type="transmembrane region" description="Helical" evidence="18">
    <location>
        <begin position="48"/>
        <end position="75"/>
    </location>
</feature>
<evidence type="ECO:0000256" key="11">
    <source>
        <dbReference type="ARBA" id="ARBA00022989"/>
    </source>
</evidence>
<feature type="domain" description="NADH dehydrogenase subunit 5 C-terminal" evidence="20">
    <location>
        <begin position="390"/>
        <end position="567"/>
    </location>
</feature>
<evidence type="ECO:0000259" key="20">
    <source>
        <dbReference type="Pfam" id="PF06455"/>
    </source>
</evidence>
<keyword evidence="11 18" id="KW-1133">Transmembrane helix</keyword>
<evidence type="ECO:0000256" key="5">
    <source>
        <dbReference type="ARBA" id="ARBA00022448"/>
    </source>
</evidence>
<proteinExistence type="predicted"/>
<evidence type="ECO:0000256" key="1">
    <source>
        <dbReference type="ARBA" id="ARBA00003257"/>
    </source>
</evidence>
<evidence type="ECO:0000256" key="2">
    <source>
        <dbReference type="ARBA" id="ARBA00004448"/>
    </source>
</evidence>
<feature type="transmembrane region" description="Helical" evidence="18">
    <location>
        <begin position="485"/>
        <end position="512"/>
    </location>
</feature>
<feature type="transmembrane region" description="Helical" evidence="18">
    <location>
        <begin position="452"/>
        <end position="473"/>
    </location>
</feature>
<dbReference type="InterPro" id="IPR003945">
    <property type="entry name" value="NU5C-like"/>
</dbReference>
<keyword evidence="13" id="KW-0830">Ubiquinone</keyword>
<feature type="transmembrane region" description="Helical" evidence="18">
    <location>
        <begin position="87"/>
        <end position="105"/>
    </location>
</feature>
<evidence type="ECO:0000256" key="18">
    <source>
        <dbReference type="SAM" id="Phobius"/>
    </source>
</evidence>
<keyword evidence="5" id="KW-0813">Transport</keyword>
<evidence type="ECO:0000256" key="13">
    <source>
        <dbReference type="ARBA" id="ARBA00023075"/>
    </source>
</evidence>
<dbReference type="GeneID" id="20159602"/>
<keyword evidence="14 21" id="KW-0496">Mitochondrion</keyword>
<dbReference type="RefSeq" id="YP_009054390.1">
    <property type="nucleotide sequence ID" value="NC_024745.1"/>
</dbReference>
<dbReference type="PROSITE" id="PS51257">
    <property type="entry name" value="PROKAR_LIPOPROTEIN"/>
    <property type="match status" value="1"/>
</dbReference>
<keyword evidence="12" id="KW-0520">NAD</keyword>
<feature type="transmembrane region" description="Helical" evidence="18">
    <location>
        <begin position="243"/>
        <end position="262"/>
    </location>
</feature>
<dbReference type="GO" id="GO:0003954">
    <property type="term" value="F:NADH dehydrogenase activity"/>
    <property type="evidence" value="ECO:0007669"/>
    <property type="project" value="TreeGrafter"/>
</dbReference>
<evidence type="ECO:0000256" key="16">
    <source>
        <dbReference type="ARBA" id="ARBA00031027"/>
    </source>
</evidence>
<evidence type="ECO:0000313" key="21">
    <source>
        <dbReference type="EMBL" id="AIJ02998.1"/>
    </source>
</evidence>
<dbReference type="EMBL" id="KM044501">
    <property type="protein sequence ID" value="AIJ02998.1"/>
    <property type="molecule type" value="Genomic_DNA"/>
</dbReference>
<feature type="transmembrane region" description="Helical" evidence="18">
    <location>
        <begin position="416"/>
        <end position="440"/>
    </location>
</feature>
<evidence type="ECO:0000256" key="3">
    <source>
        <dbReference type="ARBA" id="ARBA00012944"/>
    </source>
</evidence>
<feature type="domain" description="NADH:quinone oxidoreductase/Mrp antiporter transmembrane" evidence="19">
    <location>
        <begin position="106"/>
        <end position="380"/>
    </location>
</feature>
<feature type="transmembrane region" description="Helical" evidence="18">
    <location>
        <begin position="294"/>
        <end position="315"/>
    </location>
</feature>
<evidence type="ECO:0000256" key="4">
    <source>
        <dbReference type="ARBA" id="ARBA00021096"/>
    </source>
</evidence>
<dbReference type="GO" id="GO:0015990">
    <property type="term" value="P:electron transport coupled proton transport"/>
    <property type="evidence" value="ECO:0007669"/>
    <property type="project" value="TreeGrafter"/>
</dbReference>
<dbReference type="InterPro" id="IPR001750">
    <property type="entry name" value="ND/Mrp_TM"/>
</dbReference>
<dbReference type="AlphaFoldDB" id="A0A076L9F0"/>
<dbReference type="GO" id="GO:0008137">
    <property type="term" value="F:NADH dehydrogenase (ubiquinone) activity"/>
    <property type="evidence" value="ECO:0007669"/>
    <property type="project" value="UniProtKB-EC"/>
</dbReference>
<dbReference type="PRINTS" id="PR01434">
    <property type="entry name" value="NADHDHGNASE5"/>
</dbReference>
<evidence type="ECO:0000256" key="10">
    <source>
        <dbReference type="ARBA" id="ARBA00022982"/>
    </source>
</evidence>
<feature type="transmembrane region" description="Helical" evidence="18">
    <location>
        <begin position="112"/>
        <end position="130"/>
    </location>
</feature>
<feature type="transmembrane region" description="Helical" evidence="18">
    <location>
        <begin position="546"/>
        <end position="567"/>
    </location>
</feature>
<dbReference type="Pfam" id="PF06455">
    <property type="entry name" value="NADH5_C"/>
    <property type="match status" value="1"/>
</dbReference>
<keyword evidence="8" id="KW-0999">Mitochondrion inner membrane</keyword>
<comment type="function">
    <text evidence="1">Core subunit of the mitochondrial membrane respiratory chain NADH dehydrogenase (Complex I) that is believed to belong to the minimal assembly required for catalysis. Complex I functions in the transfer of electrons from NADH to the respiratory chain. The immediate electron acceptor for the enzyme is believed to be ubiquinone.</text>
</comment>
<feature type="transmembrane region" description="Helical" evidence="18">
    <location>
        <begin position="374"/>
        <end position="396"/>
    </location>
</feature>
<keyword evidence="6" id="KW-0679">Respiratory chain</keyword>
<comment type="catalytic activity">
    <reaction evidence="17">
        <text>a ubiquinone + NADH + 5 H(+)(in) = a ubiquinol + NAD(+) + 4 H(+)(out)</text>
        <dbReference type="Rhea" id="RHEA:29091"/>
        <dbReference type="Rhea" id="RHEA-COMP:9565"/>
        <dbReference type="Rhea" id="RHEA-COMP:9566"/>
        <dbReference type="ChEBI" id="CHEBI:15378"/>
        <dbReference type="ChEBI" id="CHEBI:16389"/>
        <dbReference type="ChEBI" id="CHEBI:17976"/>
        <dbReference type="ChEBI" id="CHEBI:57540"/>
        <dbReference type="ChEBI" id="CHEBI:57945"/>
        <dbReference type="EC" id="7.1.1.2"/>
    </reaction>
</comment>
<feature type="transmembrane region" description="Helical" evidence="18">
    <location>
        <begin position="171"/>
        <end position="192"/>
    </location>
</feature>
<geneLocation type="mitochondrion" evidence="21"/>
<sequence>MKFDLFKFGFFSFGILGCLMFYLGCLMNFYDCIYLFDWEFLTINSGCLIITLIFDYISLLFVGCVFLISSMVIYYSHDYMVFDVSAIRFYFLVILFVFSMMMMIFSPNLISILIGWDGLGLVSYCLVVFFNNYKSYSAGMLTILTNRLGDIAILLSVAWMMNYGSWYFMYYSFYFSDLGFIFFYMLIAAGFTKSAQLPFSSWLPAAMAAPTPVSSLVHSSTLVTAGVYLLIRFSNSFMGVNLDFFLFLSVLTMFISGLGAILEFDLKSIIALSTLSQLGLMMSILFMNFPLLCYFHLLVHAFFKALLFLCAGLIIHCLSGSQDVRHMGCMSMQLPFTSTCFCISTLSLCGMPFMSGFYSKDLIMEMMMGSTFSFFIYFLFMISLGFTVIYSLRLIYYCFSFNINLYVYQSYYEGSIMMNSLILLGFLSIFGGSLLCWLLFTIPSIVILPFSLKIGTLLIVFLGSIFGYFLGIYSYGGLIYSYNYYLFSFFCGSMWFLPSFSTHMLSGPFFFVSKGYYSCMDSGWGEYFVSKSFVYYYIYLGKYFNYYYLNNFKVIMLTFFLFLSVLLI</sequence>
<dbReference type="Pfam" id="PF00361">
    <property type="entry name" value="Proton_antipo_M"/>
    <property type="match status" value="1"/>
</dbReference>
<accession>A0A076L9F0</accession>
<dbReference type="GO" id="GO:0005743">
    <property type="term" value="C:mitochondrial inner membrane"/>
    <property type="evidence" value="ECO:0007669"/>
    <property type="project" value="UniProtKB-SubCell"/>
</dbReference>
<dbReference type="PANTHER" id="PTHR42829:SF2">
    <property type="entry name" value="NADH-UBIQUINONE OXIDOREDUCTASE CHAIN 5"/>
    <property type="match status" value="1"/>
</dbReference>
<evidence type="ECO:0000256" key="6">
    <source>
        <dbReference type="ARBA" id="ARBA00022660"/>
    </source>
</evidence>
<reference evidence="21" key="1">
    <citation type="journal article" date="2014" name="Gene">
        <title>Shotgun assembly of the assassin bug Brontostoma colossus mitochondrial genome (Heteroptera, Reduviidae).</title>
        <authorList>
            <person name="Kocher A."/>
            <person name="Kamilari M."/>
            <person name="Lhuillier E."/>
            <person name="Coissac E."/>
            <person name="Peneau J."/>
            <person name="Chave J."/>
            <person name="Murienne J."/>
        </authorList>
    </citation>
    <scope>NUCLEOTIDE SEQUENCE</scope>
</reference>
<keyword evidence="9" id="KW-1278">Translocase</keyword>
<dbReference type="EC" id="7.1.1.2" evidence="3"/>
<dbReference type="PANTHER" id="PTHR42829">
    <property type="entry name" value="NADH-UBIQUINONE OXIDOREDUCTASE CHAIN 5"/>
    <property type="match status" value="1"/>
</dbReference>
<dbReference type="GO" id="GO:0042773">
    <property type="term" value="P:ATP synthesis coupled electron transport"/>
    <property type="evidence" value="ECO:0007669"/>
    <property type="project" value="InterPro"/>
</dbReference>
<evidence type="ECO:0000256" key="17">
    <source>
        <dbReference type="ARBA" id="ARBA00049551"/>
    </source>
</evidence>
<gene>
    <name evidence="21" type="primary">ND5</name>
</gene>
<organism evidence="21">
    <name type="scientific">Brontostoma colossus</name>
    <dbReference type="NCBI Taxonomy" id="1532881"/>
    <lineage>
        <taxon>Eukaryota</taxon>
        <taxon>Metazoa</taxon>
        <taxon>Ecdysozoa</taxon>
        <taxon>Arthropoda</taxon>
        <taxon>Hexapoda</taxon>
        <taxon>Insecta</taxon>
        <taxon>Pterygota</taxon>
        <taxon>Neoptera</taxon>
        <taxon>Paraneoptera</taxon>
        <taxon>Hemiptera</taxon>
        <taxon>Heteroptera</taxon>
        <taxon>Panheteroptera</taxon>
        <taxon>Cimicomorpha</taxon>
        <taxon>Reduviidae</taxon>
        <taxon>Ectrichodiinae</taxon>
        <taxon>Brontostoma</taxon>
    </lineage>
</organism>
<protein>
    <recommendedName>
        <fullName evidence="4">NADH-ubiquinone oxidoreductase chain 5</fullName>
        <ecNumber evidence="3">7.1.1.2</ecNumber>
    </recommendedName>
    <alternativeName>
        <fullName evidence="16">NADH dehydrogenase subunit 5</fullName>
    </alternativeName>
</protein>
<feature type="transmembrane region" description="Helical" evidence="18">
    <location>
        <begin position="212"/>
        <end position="231"/>
    </location>
</feature>
<feature type="transmembrane region" description="Helical" evidence="18">
    <location>
        <begin position="335"/>
        <end position="354"/>
    </location>
</feature>
<evidence type="ECO:0000256" key="9">
    <source>
        <dbReference type="ARBA" id="ARBA00022967"/>
    </source>
</evidence>
<evidence type="ECO:0000256" key="12">
    <source>
        <dbReference type="ARBA" id="ARBA00023027"/>
    </source>
</evidence>
<evidence type="ECO:0000256" key="7">
    <source>
        <dbReference type="ARBA" id="ARBA00022692"/>
    </source>
</evidence>
<keyword evidence="7 18" id="KW-0812">Transmembrane</keyword>
<dbReference type="CTD" id="4540"/>
<evidence type="ECO:0000256" key="14">
    <source>
        <dbReference type="ARBA" id="ARBA00023128"/>
    </source>
</evidence>
<evidence type="ECO:0000256" key="8">
    <source>
        <dbReference type="ARBA" id="ARBA00022792"/>
    </source>
</evidence>
<keyword evidence="10" id="KW-0249">Electron transport</keyword>
<evidence type="ECO:0000259" key="19">
    <source>
        <dbReference type="Pfam" id="PF00361"/>
    </source>
</evidence>
<feature type="transmembrane region" description="Helical" evidence="18">
    <location>
        <begin position="12"/>
        <end position="36"/>
    </location>
</feature>
<keyword evidence="15 18" id="KW-0472">Membrane</keyword>
<name>A0A076L9F0_9HEMI</name>